<dbReference type="AlphaFoldDB" id="A0AAD7P1C2"/>
<dbReference type="GO" id="GO:0004497">
    <property type="term" value="F:monooxygenase activity"/>
    <property type="evidence" value="ECO:0007669"/>
    <property type="project" value="UniProtKB-KW"/>
</dbReference>
<dbReference type="PANTHER" id="PTHR46300:SF7">
    <property type="entry name" value="P450, PUTATIVE (EUROFUNG)-RELATED"/>
    <property type="match status" value="1"/>
</dbReference>
<dbReference type="InterPro" id="IPR036396">
    <property type="entry name" value="Cyt_P450_sf"/>
</dbReference>
<evidence type="ECO:0000256" key="2">
    <source>
        <dbReference type="ARBA" id="ARBA00005179"/>
    </source>
</evidence>
<comment type="caution">
    <text evidence="9">The sequence shown here is derived from an EMBL/GenBank/DDBJ whole genome shotgun (WGS) entry which is preliminary data.</text>
</comment>
<dbReference type="InterPro" id="IPR050364">
    <property type="entry name" value="Cytochrome_P450_fung"/>
</dbReference>
<dbReference type="Gene3D" id="1.10.630.10">
    <property type="entry name" value="Cytochrome P450"/>
    <property type="match status" value="1"/>
</dbReference>
<dbReference type="SUPFAM" id="SSF48264">
    <property type="entry name" value="Cytochrome P450"/>
    <property type="match status" value="1"/>
</dbReference>
<evidence type="ECO:0000256" key="5">
    <source>
        <dbReference type="ARBA" id="ARBA00022723"/>
    </source>
</evidence>
<dbReference type="InterPro" id="IPR002401">
    <property type="entry name" value="Cyt_P450_E_grp-I"/>
</dbReference>
<sequence length="229" mass="24825">MVQVCPGSPFEALTVSMAAGNAIPSFAADDLEKLKRSDAPPPDMEEVIKNCAGIAYLTGSDTTASVILAWFLAMVLNPDIQAKARAEIDAVLGNRLPEFSDLPSLPYAKAMLDETLRWAPITPLAGNAYAIVHDGRTPQVYTQTFHPPGRQGALRPETVAFGFGRSICPGRYLALNSAWIAMVPIPKTYIIDNLKAVDQDSKCIVPQVDFTTGVVSWWNTESVNMSLTR</sequence>
<comment type="cofactor">
    <cofactor evidence="1">
        <name>heme</name>
        <dbReference type="ChEBI" id="CHEBI:30413"/>
    </cofactor>
</comment>
<evidence type="ECO:0000256" key="8">
    <source>
        <dbReference type="ARBA" id="ARBA00023033"/>
    </source>
</evidence>
<evidence type="ECO:0000313" key="10">
    <source>
        <dbReference type="Proteomes" id="UP001215280"/>
    </source>
</evidence>
<protein>
    <submittedName>
        <fullName evidence="9">Cytochrome P450</fullName>
    </submittedName>
</protein>
<keyword evidence="5" id="KW-0479">Metal-binding</keyword>
<keyword evidence="7" id="KW-0408">Iron</keyword>
<evidence type="ECO:0000256" key="4">
    <source>
        <dbReference type="ARBA" id="ARBA00022617"/>
    </source>
</evidence>
<evidence type="ECO:0000313" key="9">
    <source>
        <dbReference type="EMBL" id="KAJ7783681.1"/>
    </source>
</evidence>
<dbReference type="PANTHER" id="PTHR46300">
    <property type="entry name" value="P450, PUTATIVE (EUROFUNG)-RELATED-RELATED"/>
    <property type="match status" value="1"/>
</dbReference>
<proteinExistence type="inferred from homology"/>
<dbReference type="EMBL" id="JARJLG010000002">
    <property type="protein sequence ID" value="KAJ7783681.1"/>
    <property type="molecule type" value="Genomic_DNA"/>
</dbReference>
<dbReference type="PRINTS" id="PR00385">
    <property type="entry name" value="P450"/>
</dbReference>
<keyword evidence="6" id="KW-0560">Oxidoreductase</keyword>
<evidence type="ECO:0000256" key="3">
    <source>
        <dbReference type="ARBA" id="ARBA00010617"/>
    </source>
</evidence>
<keyword evidence="8" id="KW-0503">Monooxygenase</keyword>
<dbReference type="GO" id="GO:0005506">
    <property type="term" value="F:iron ion binding"/>
    <property type="evidence" value="ECO:0007669"/>
    <property type="project" value="InterPro"/>
</dbReference>
<dbReference type="Pfam" id="PF00067">
    <property type="entry name" value="p450"/>
    <property type="match status" value="1"/>
</dbReference>
<dbReference type="InterPro" id="IPR001128">
    <property type="entry name" value="Cyt_P450"/>
</dbReference>
<dbReference type="PRINTS" id="PR00463">
    <property type="entry name" value="EP450I"/>
</dbReference>
<dbReference type="Proteomes" id="UP001215280">
    <property type="component" value="Unassembled WGS sequence"/>
</dbReference>
<evidence type="ECO:0000256" key="7">
    <source>
        <dbReference type="ARBA" id="ARBA00023004"/>
    </source>
</evidence>
<dbReference type="GO" id="GO:0016705">
    <property type="term" value="F:oxidoreductase activity, acting on paired donors, with incorporation or reduction of molecular oxygen"/>
    <property type="evidence" value="ECO:0007669"/>
    <property type="project" value="InterPro"/>
</dbReference>
<evidence type="ECO:0000256" key="1">
    <source>
        <dbReference type="ARBA" id="ARBA00001971"/>
    </source>
</evidence>
<accession>A0AAD7P1C2</accession>
<comment type="pathway">
    <text evidence="2">Secondary metabolite biosynthesis.</text>
</comment>
<evidence type="ECO:0000256" key="6">
    <source>
        <dbReference type="ARBA" id="ARBA00023002"/>
    </source>
</evidence>
<dbReference type="GO" id="GO:0020037">
    <property type="term" value="F:heme binding"/>
    <property type="evidence" value="ECO:0007669"/>
    <property type="project" value="InterPro"/>
</dbReference>
<organism evidence="9 10">
    <name type="scientific">Mycena maculata</name>
    <dbReference type="NCBI Taxonomy" id="230809"/>
    <lineage>
        <taxon>Eukaryota</taxon>
        <taxon>Fungi</taxon>
        <taxon>Dikarya</taxon>
        <taxon>Basidiomycota</taxon>
        <taxon>Agaricomycotina</taxon>
        <taxon>Agaricomycetes</taxon>
        <taxon>Agaricomycetidae</taxon>
        <taxon>Agaricales</taxon>
        <taxon>Marasmiineae</taxon>
        <taxon>Mycenaceae</taxon>
        <taxon>Mycena</taxon>
    </lineage>
</organism>
<keyword evidence="4" id="KW-0349">Heme</keyword>
<gene>
    <name evidence="9" type="ORF">DFH07DRAFT_198065</name>
</gene>
<name>A0AAD7P1C2_9AGAR</name>
<comment type="similarity">
    <text evidence="3">Belongs to the cytochrome P450 family.</text>
</comment>
<keyword evidence="10" id="KW-1185">Reference proteome</keyword>
<reference evidence="9" key="1">
    <citation type="submission" date="2023-03" db="EMBL/GenBank/DDBJ databases">
        <title>Massive genome expansion in bonnet fungi (Mycena s.s.) driven by repeated elements and novel gene families across ecological guilds.</title>
        <authorList>
            <consortium name="Lawrence Berkeley National Laboratory"/>
            <person name="Harder C.B."/>
            <person name="Miyauchi S."/>
            <person name="Viragh M."/>
            <person name="Kuo A."/>
            <person name="Thoen E."/>
            <person name="Andreopoulos B."/>
            <person name="Lu D."/>
            <person name="Skrede I."/>
            <person name="Drula E."/>
            <person name="Henrissat B."/>
            <person name="Morin E."/>
            <person name="Kohler A."/>
            <person name="Barry K."/>
            <person name="LaButti K."/>
            <person name="Morin E."/>
            <person name="Salamov A."/>
            <person name="Lipzen A."/>
            <person name="Mereny Z."/>
            <person name="Hegedus B."/>
            <person name="Baldrian P."/>
            <person name="Stursova M."/>
            <person name="Weitz H."/>
            <person name="Taylor A."/>
            <person name="Grigoriev I.V."/>
            <person name="Nagy L.G."/>
            <person name="Martin F."/>
            <person name="Kauserud H."/>
        </authorList>
    </citation>
    <scope>NUCLEOTIDE SEQUENCE</scope>
    <source>
        <strain evidence="9">CBHHK188m</strain>
    </source>
</reference>